<accession>A0A537L398</accession>
<evidence type="ECO:0000313" key="3">
    <source>
        <dbReference type="Proteomes" id="UP000318661"/>
    </source>
</evidence>
<evidence type="ECO:0000256" key="1">
    <source>
        <dbReference type="SAM" id="SignalP"/>
    </source>
</evidence>
<feature type="chain" id="PRO_5021792029" evidence="1">
    <location>
        <begin position="24"/>
        <end position="46"/>
    </location>
</feature>
<gene>
    <name evidence="2" type="ORF">E6G99_12195</name>
</gene>
<dbReference type="EMBL" id="VBAJ01000304">
    <property type="protein sequence ID" value="TMJ02474.1"/>
    <property type="molecule type" value="Genomic_DNA"/>
</dbReference>
<dbReference type="Proteomes" id="UP000318661">
    <property type="component" value="Unassembled WGS sequence"/>
</dbReference>
<feature type="non-terminal residue" evidence="2">
    <location>
        <position position="46"/>
    </location>
</feature>
<feature type="signal peptide" evidence="1">
    <location>
        <begin position="1"/>
        <end position="23"/>
    </location>
</feature>
<evidence type="ECO:0000313" key="2">
    <source>
        <dbReference type="EMBL" id="TMJ02474.1"/>
    </source>
</evidence>
<comment type="caution">
    <text evidence="2">The sequence shown here is derived from an EMBL/GenBank/DDBJ whole genome shotgun (WGS) entry which is preliminary data.</text>
</comment>
<sequence>MRTGLAVAMAAVMLLTMSGLGTGQEPVTITYWQYFFQSKVTLVDEL</sequence>
<proteinExistence type="predicted"/>
<dbReference type="AlphaFoldDB" id="A0A537L398"/>
<keyword evidence="1" id="KW-0732">Signal</keyword>
<protein>
    <submittedName>
        <fullName evidence="2">ABC transporter substrate-binding protein</fullName>
    </submittedName>
</protein>
<reference evidence="2 3" key="1">
    <citation type="journal article" date="2019" name="Nat. Microbiol.">
        <title>Mediterranean grassland soil C-N compound turnover is dependent on rainfall and depth, and is mediated by genomically divergent microorganisms.</title>
        <authorList>
            <person name="Diamond S."/>
            <person name="Andeer P.F."/>
            <person name="Li Z."/>
            <person name="Crits-Christoph A."/>
            <person name="Burstein D."/>
            <person name="Anantharaman K."/>
            <person name="Lane K.R."/>
            <person name="Thomas B.C."/>
            <person name="Pan C."/>
            <person name="Northen T.R."/>
            <person name="Banfield J.F."/>
        </authorList>
    </citation>
    <scope>NUCLEOTIDE SEQUENCE [LARGE SCALE GENOMIC DNA]</scope>
    <source>
        <strain evidence="2">NP_2</strain>
    </source>
</reference>
<name>A0A537L398_9BACT</name>
<organism evidence="2 3">
    <name type="scientific">Candidatus Segetimicrobium genomatis</name>
    <dbReference type="NCBI Taxonomy" id="2569760"/>
    <lineage>
        <taxon>Bacteria</taxon>
        <taxon>Bacillati</taxon>
        <taxon>Candidatus Sysuimicrobiota</taxon>
        <taxon>Candidatus Sysuimicrobiia</taxon>
        <taxon>Candidatus Sysuimicrobiales</taxon>
        <taxon>Candidatus Segetimicrobiaceae</taxon>
        <taxon>Candidatus Segetimicrobium</taxon>
    </lineage>
</organism>